<evidence type="ECO:0000256" key="4">
    <source>
        <dbReference type="SAM" id="Phobius"/>
    </source>
</evidence>
<dbReference type="Proteomes" id="UP000277580">
    <property type="component" value="Unassembled WGS sequence"/>
</dbReference>
<dbReference type="InterPro" id="IPR013595">
    <property type="entry name" value="Pept_S33_TAP-like_C"/>
</dbReference>
<evidence type="ECO:0000259" key="6">
    <source>
        <dbReference type="Pfam" id="PF08386"/>
    </source>
</evidence>
<organism evidence="7 8">
    <name type="scientific">Morchella conica CCBAS932</name>
    <dbReference type="NCBI Taxonomy" id="1392247"/>
    <lineage>
        <taxon>Eukaryota</taxon>
        <taxon>Fungi</taxon>
        <taxon>Dikarya</taxon>
        <taxon>Ascomycota</taxon>
        <taxon>Pezizomycotina</taxon>
        <taxon>Pezizomycetes</taxon>
        <taxon>Pezizales</taxon>
        <taxon>Morchellaceae</taxon>
        <taxon>Morchella</taxon>
    </lineage>
</organism>
<dbReference type="EMBL" id="ML119154">
    <property type="protein sequence ID" value="RPB09215.1"/>
    <property type="molecule type" value="Genomic_DNA"/>
</dbReference>
<evidence type="ECO:0008006" key="9">
    <source>
        <dbReference type="Google" id="ProtNLM"/>
    </source>
</evidence>
<accession>A0A3N4KTV9</accession>
<dbReference type="InParanoid" id="A0A3N4KTV9"/>
<proteinExistence type="inferred from homology"/>
<keyword evidence="4" id="KW-1133">Transmembrane helix</keyword>
<dbReference type="Pfam" id="PF00561">
    <property type="entry name" value="Abhydrolase_1"/>
    <property type="match status" value="1"/>
</dbReference>
<evidence type="ECO:0000256" key="3">
    <source>
        <dbReference type="SAM" id="MobiDB-lite"/>
    </source>
</evidence>
<evidence type="ECO:0000256" key="2">
    <source>
        <dbReference type="ARBA" id="ARBA00022801"/>
    </source>
</evidence>
<name>A0A3N4KTV9_9PEZI</name>
<dbReference type="Pfam" id="PF08386">
    <property type="entry name" value="Abhydrolase_4"/>
    <property type="match status" value="1"/>
</dbReference>
<evidence type="ECO:0000313" key="7">
    <source>
        <dbReference type="EMBL" id="RPB09215.1"/>
    </source>
</evidence>
<dbReference type="SUPFAM" id="SSF53474">
    <property type="entry name" value="alpha/beta-Hydrolases"/>
    <property type="match status" value="1"/>
</dbReference>
<comment type="similarity">
    <text evidence="1">Belongs to the peptidase S33 family.</text>
</comment>
<gene>
    <name evidence="7" type="ORF">P167DRAFT_538682</name>
</gene>
<dbReference type="PANTHER" id="PTHR43248">
    <property type="entry name" value="2-SUCCINYL-6-HYDROXY-2,4-CYCLOHEXADIENE-1-CARBOXYLATE SYNTHASE"/>
    <property type="match status" value="1"/>
</dbReference>
<feature type="transmembrane region" description="Helical" evidence="4">
    <location>
        <begin position="40"/>
        <end position="61"/>
    </location>
</feature>
<sequence length="626" mass="68598">MENWNQKMESEKPLMPSTSRDIPVQPSSRKLRLLEKTRRLVLFSGIAAFGTWAVVGYSTSWTGPAPHRNCHFEAEKGKDFKWEDVTPTSHLEYHPCWDGFECARLEVPLDWENPDNGLKAAVAIVKVPAKVDERSEEWGGPVLINPGGPGGSGTNFAISRGKELQTILGPQFSIVGFDPRGINNTTPSMSCFNTHMEQSIWGIKSGGRILGSTDSGEEVGEAYARSMTIGAMCNITMGGEGLAGVGKYVGTPVVARDMLEITEGEWDRVGKDGSKKGLRYWGFSYGSVLGTTFASMFPDRIERLAVDGICDVEDYYKSGWMTNLQDAEKVVSSFYNYCSLAGPLRCSFHTGTTADDVSTRLSTLMARLRRQPLPVPDAPTGAEVVTYSDVKTMFFTALYKPLTSFPKIAKILVDIEAGDGKSFIEYQKKQFSCNCGGGGPERPPGPDFDAIWAIACSDGEQVEDSLDEMYEYLHMLQEQSPTSGGSWAVVRMGCAGWKIRPQGLVYNGPISGNTSWPLLFLGNSADPVTPVRNAHKMAKGFEGSVVLEQNSEGHCSISTPSVCSMKYIRDYFVDGKLPPKDTVCEADVRPFFDGEKAIRAMSEEDRILFDAVSELGKGLVTPNFMI</sequence>
<dbReference type="Gene3D" id="3.40.50.1820">
    <property type="entry name" value="alpha/beta hydrolase"/>
    <property type="match status" value="1"/>
</dbReference>
<feature type="domain" description="AB hydrolase-1" evidence="5">
    <location>
        <begin position="141"/>
        <end position="309"/>
    </location>
</feature>
<keyword evidence="8" id="KW-1185">Reference proteome</keyword>
<dbReference type="PANTHER" id="PTHR43248:SF25">
    <property type="entry name" value="AB HYDROLASE-1 DOMAIN-CONTAINING PROTEIN-RELATED"/>
    <property type="match status" value="1"/>
</dbReference>
<dbReference type="InterPro" id="IPR000073">
    <property type="entry name" value="AB_hydrolase_1"/>
</dbReference>
<feature type="domain" description="Peptidase S33 tripeptidyl aminopeptidase-like C-terminal" evidence="6">
    <location>
        <begin position="483"/>
        <end position="584"/>
    </location>
</feature>
<dbReference type="AlphaFoldDB" id="A0A3N4KTV9"/>
<dbReference type="OrthoDB" id="425534at2759"/>
<feature type="compositionally biased region" description="Polar residues" evidence="3">
    <location>
        <begin position="16"/>
        <end position="26"/>
    </location>
</feature>
<reference evidence="7 8" key="1">
    <citation type="journal article" date="2018" name="Nat. Ecol. Evol.">
        <title>Pezizomycetes genomes reveal the molecular basis of ectomycorrhizal truffle lifestyle.</title>
        <authorList>
            <person name="Murat C."/>
            <person name="Payen T."/>
            <person name="Noel B."/>
            <person name="Kuo A."/>
            <person name="Morin E."/>
            <person name="Chen J."/>
            <person name="Kohler A."/>
            <person name="Krizsan K."/>
            <person name="Balestrini R."/>
            <person name="Da Silva C."/>
            <person name="Montanini B."/>
            <person name="Hainaut M."/>
            <person name="Levati E."/>
            <person name="Barry K.W."/>
            <person name="Belfiori B."/>
            <person name="Cichocki N."/>
            <person name="Clum A."/>
            <person name="Dockter R.B."/>
            <person name="Fauchery L."/>
            <person name="Guy J."/>
            <person name="Iotti M."/>
            <person name="Le Tacon F."/>
            <person name="Lindquist E.A."/>
            <person name="Lipzen A."/>
            <person name="Malagnac F."/>
            <person name="Mello A."/>
            <person name="Molinier V."/>
            <person name="Miyauchi S."/>
            <person name="Poulain J."/>
            <person name="Riccioni C."/>
            <person name="Rubini A."/>
            <person name="Sitrit Y."/>
            <person name="Splivallo R."/>
            <person name="Traeger S."/>
            <person name="Wang M."/>
            <person name="Zifcakova L."/>
            <person name="Wipf D."/>
            <person name="Zambonelli A."/>
            <person name="Paolocci F."/>
            <person name="Nowrousian M."/>
            <person name="Ottonello S."/>
            <person name="Baldrian P."/>
            <person name="Spatafora J.W."/>
            <person name="Henrissat B."/>
            <person name="Nagy L.G."/>
            <person name="Aury J.M."/>
            <person name="Wincker P."/>
            <person name="Grigoriev I.V."/>
            <person name="Bonfante P."/>
            <person name="Martin F.M."/>
        </authorList>
    </citation>
    <scope>NUCLEOTIDE SEQUENCE [LARGE SCALE GENOMIC DNA]</scope>
    <source>
        <strain evidence="7 8">CCBAS932</strain>
    </source>
</reference>
<dbReference type="InterPro" id="IPR029058">
    <property type="entry name" value="AB_hydrolase_fold"/>
</dbReference>
<evidence type="ECO:0000256" key="1">
    <source>
        <dbReference type="ARBA" id="ARBA00010088"/>
    </source>
</evidence>
<dbReference type="InterPro" id="IPR051601">
    <property type="entry name" value="Serine_prot/Carboxylest_S33"/>
</dbReference>
<keyword evidence="4" id="KW-0812">Transmembrane</keyword>
<dbReference type="GO" id="GO:0016787">
    <property type="term" value="F:hydrolase activity"/>
    <property type="evidence" value="ECO:0007669"/>
    <property type="project" value="UniProtKB-KW"/>
</dbReference>
<keyword evidence="2" id="KW-0378">Hydrolase</keyword>
<evidence type="ECO:0000313" key="8">
    <source>
        <dbReference type="Proteomes" id="UP000277580"/>
    </source>
</evidence>
<protein>
    <recommendedName>
        <fullName evidence="9">Alpha/beta-hydrolase</fullName>
    </recommendedName>
</protein>
<keyword evidence="4" id="KW-0472">Membrane</keyword>
<evidence type="ECO:0000259" key="5">
    <source>
        <dbReference type="Pfam" id="PF00561"/>
    </source>
</evidence>
<dbReference type="STRING" id="1392247.A0A3N4KTV9"/>
<feature type="region of interest" description="Disordered" evidence="3">
    <location>
        <begin position="1"/>
        <end position="26"/>
    </location>
</feature>